<proteinExistence type="predicted"/>
<dbReference type="HOGENOM" id="CLU_160591_0_0_11"/>
<keyword evidence="2" id="KW-1185">Reference proteome</keyword>
<accession>F8AYG6</accession>
<dbReference type="KEGG" id="fsy:FsymDg_3168"/>
<evidence type="ECO:0000313" key="2">
    <source>
        <dbReference type="Proteomes" id="UP000001549"/>
    </source>
</evidence>
<sequence>MNLLYDAGALVAAERNDERMWARHIKALAGDVAPVVPAPVVWQVWRDGARQARLARLLRGCIVEPVDQTTARSAGELLGRAHTTDGAAAVVVLAAARHGGVVYTSDPGDLQYLAEYLPNARPFTIIKV</sequence>
<dbReference type="Proteomes" id="UP000001549">
    <property type="component" value="Chromosome"/>
</dbReference>
<dbReference type="STRING" id="656024.FsymDg_3168"/>
<dbReference type="InterPro" id="IPR029060">
    <property type="entry name" value="PIN-like_dom_sf"/>
</dbReference>
<dbReference type="eggNOG" id="COG1848">
    <property type="taxonomic scope" value="Bacteria"/>
</dbReference>
<name>F8AYG6_9ACTN</name>
<dbReference type="RefSeq" id="WP_013874371.1">
    <property type="nucleotide sequence ID" value="NC_015656.1"/>
</dbReference>
<reference evidence="1 2" key="1">
    <citation type="submission" date="2011-05" db="EMBL/GenBank/DDBJ databases">
        <title>Complete sequence of chromosome of Frankia symbiont of Datisca glomerata.</title>
        <authorList>
            <consortium name="US DOE Joint Genome Institute"/>
            <person name="Lucas S."/>
            <person name="Han J."/>
            <person name="Lapidus A."/>
            <person name="Cheng J.-F."/>
            <person name="Goodwin L."/>
            <person name="Pitluck S."/>
            <person name="Peters L."/>
            <person name="Mikhailova N."/>
            <person name="Chertkov O."/>
            <person name="Teshima H."/>
            <person name="Han C."/>
            <person name="Tapia R."/>
            <person name="Land M."/>
            <person name="Hauser L."/>
            <person name="Kyrpides N."/>
            <person name="Ivanova N."/>
            <person name="Pagani I."/>
            <person name="Berry A."/>
            <person name="Pawlowski K."/>
            <person name="Persson T."/>
            <person name="Vanden Heuvel B."/>
            <person name="Benson D."/>
            <person name="Woyke T."/>
        </authorList>
    </citation>
    <scope>NUCLEOTIDE SEQUENCE [LARGE SCALE GENOMIC DNA]</scope>
    <source>
        <strain evidence="2">4085684</strain>
    </source>
</reference>
<organism evidence="1 2">
    <name type="scientific">Candidatus Protofrankia datiscae</name>
    <dbReference type="NCBI Taxonomy" id="2716812"/>
    <lineage>
        <taxon>Bacteria</taxon>
        <taxon>Bacillati</taxon>
        <taxon>Actinomycetota</taxon>
        <taxon>Actinomycetes</taxon>
        <taxon>Frankiales</taxon>
        <taxon>Frankiaceae</taxon>
        <taxon>Protofrankia</taxon>
    </lineage>
</organism>
<gene>
    <name evidence="1" type="ordered locus">FsymDg_3168</name>
</gene>
<dbReference type="AlphaFoldDB" id="F8AYG6"/>
<dbReference type="SUPFAM" id="SSF88723">
    <property type="entry name" value="PIN domain-like"/>
    <property type="match status" value="1"/>
</dbReference>
<protein>
    <recommendedName>
        <fullName evidence="3">PilT protein domain protein</fullName>
    </recommendedName>
</protein>
<dbReference type="EMBL" id="CP002801">
    <property type="protein sequence ID" value="AEH10476.1"/>
    <property type="molecule type" value="Genomic_DNA"/>
</dbReference>
<evidence type="ECO:0008006" key="3">
    <source>
        <dbReference type="Google" id="ProtNLM"/>
    </source>
</evidence>
<evidence type="ECO:0000313" key="1">
    <source>
        <dbReference type="EMBL" id="AEH10476.1"/>
    </source>
</evidence>
<dbReference type="Gene3D" id="3.40.50.1010">
    <property type="entry name" value="5'-nuclease"/>
    <property type="match status" value="1"/>
</dbReference>